<feature type="chain" id="PRO_5030994519" evidence="1">
    <location>
        <begin position="35"/>
        <end position="180"/>
    </location>
</feature>
<evidence type="ECO:0000313" key="3">
    <source>
        <dbReference type="Proteomes" id="UP000534388"/>
    </source>
</evidence>
<keyword evidence="3" id="KW-1185">Reference proteome</keyword>
<sequence>MRVLPKVVTWSRRGFLRGSGMALGAAAVAPAALAMPAADGLAGAFHTLGPATGKTLLRMARDVFPHDRLADRYYADAMAPYERKAAKDPALKALLQDGVAQLDRAAMARFGQPYAGVAAEDDRVSLLKAIEAGPFFQKIRGDMVTSLYDNKAVWPLLGYEGSSWEKGGYLHRGFNDIDWL</sequence>
<protein>
    <submittedName>
        <fullName evidence="2">Gluconate 2-dehydrogenase subunit 3 family protein</fullName>
    </submittedName>
</protein>
<dbReference type="EMBL" id="JACEZT010000001">
    <property type="protein sequence ID" value="MBA5635607.1"/>
    <property type="molecule type" value="Genomic_DNA"/>
</dbReference>
<proteinExistence type="predicted"/>
<gene>
    <name evidence="2" type="ORF">H3H37_00820</name>
</gene>
<evidence type="ECO:0000256" key="1">
    <source>
        <dbReference type="SAM" id="SignalP"/>
    </source>
</evidence>
<comment type="caution">
    <text evidence="2">The sequence shown here is derived from an EMBL/GenBank/DDBJ whole genome shotgun (WGS) entry which is preliminary data.</text>
</comment>
<dbReference type="AlphaFoldDB" id="A0A7W2IA74"/>
<dbReference type="PROSITE" id="PS51318">
    <property type="entry name" value="TAT"/>
    <property type="match status" value="1"/>
</dbReference>
<reference evidence="2 3" key="1">
    <citation type="submission" date="2020-07" db="EMBL/GenBank/DDBJ databases">
        <title>Novel species isolated from subtropical streams in China.</title>
        <authorList>
            <person name="Lu H."/>
        </authorList>
    </citation>
    <scope>NUCLEOTIDE SEQUENCE [LARGE SCALE GENOMIC DNA]</scope>
    <source>
        <strain evidence="2 3">LX20W</strain>
    </source>
</reference>
<name>A0A7W2IA74_9BURK</name>
<dbReference type="Proteomes" id="UP000534388">
    <property type="component" value="Unassembled WGS sequence"/>
</dbReference>
<accession>A0A7W2IA74</accession>
<keyword evidence="1" id="KW-0732">Signal</keyword>
<organism evidence="2 3">
    <name type="scientific">Rugamonas brunnea</name>
    <dbReference type="NCBI Taxonomy" id="2758569"/>
    <lineage>
        <taxon>Bacteria</taxon>
        <taxon>Pseudomonadati</taxon>
        <taxon>Pseudomonadota</taxon>
        <taxon>Betaproteobacteria</taxon>
        <taxon>Burkholderiales</taxon>
        <taxon>Oxalobacteraceae</taxon>
        <taxon>Telluria group</taxon>
        <taxon>Rugamonas</taxon>
    </lineage>
</organism>
<dbReference type="InterPro" id="IPR006311">
    <property type="entry name" value="TAT_signal"/>
</dbReference>
<evidence type="ECO:0000313" key="2">
    <source>
        <dbReference type="EMBL" id="MBA5635607.1"/>
    </source>
</evidence>
<feature type="signal peptide" evidence="1">
    <location>
        <begin position="1"/>
        <end position="34"/>
    </location>
</feature>